<evidence type="ECO:0000313" key="2">
    <source>
        <dbReference type="Proteomes" id="UP000218113"/>
    </source>
</evidence>
<dbReference type="EMBL" id="NVSR01000144">
    <property type="protein sequence ID" value="PCI23504.1"/>
    <property type="molecule type" value="Genomic_DNA"/>
</dbReference>
<reference evidence="2" key="1">
    <citation type="submission" date="2017-08" db="EMBL/GenBank/DDBJ databases">
        <title>A dynamic microbial community with high functional redundancy inhabits the cold, oxic subseafloor aquifer.</title>
        <authorList>
            <person name="Tully B.J."/>
            <person name="Wheat C.G."/>
            <person name="Glazer B.T."/>
            <person name="Huber J.A."/>
        </authorList>
    </citation>
    <scope>NUCLEOTIDE SEQUENCE [LARGE SCALE GENOMIC DNA]</scope>
</reference>
<dbReference type="AlphaFoldDB" id="A0A2A4SQT6"/>
<evidence type="ECO:0000313" key="1">
    <source>
        <dbReference type="EMBL" id="PCI23504.1"/>
    </source>
</evidence>
<protein>
    <submittedName>
        <fullName evidence="1">Uncharacterized protein</fullName>
    </submittedName>
</protein>
<organism evidence="1 2">
    <name type="scientific">SAR324 cluster bacterium</name>
    <dbReference type="NCBI Taxonomy" id="2024889"/>
    <lineage>
        <taxon>Bacteria</taxon>
        <taxon>Deltaproteobacteria</taxon>
        <taxon>SAR324 cluster</taxon>
    </lineage>
</organism>
<gene>
    <name evidence="1" type="ORF">COB67_12790</name>
</gene>
<comment type="caution">
    <text evidence="1">The sequence shown here is derived from an EMBL/GenBank/DDBJ whole genome shotgun (WGS) entry which is preliminary data.</text>
</comment>
<sequence length="566" mass="64097">MTPASPPLFELLQQKVVTLPLGNRELESSIRDNYSLPILRELYSISLQNYLLEHTTQEFQAGILSGLGIEDLRYFEKSTIKRDVIIRVFAAILSTPKVCRPWLQGLPVKIGNILEKIVWEGVQKVTALEELFDLRIVRPSPPTGFISLPGFYLFTLQVKGNPLGVSRDDLYLGLPDSLSQQLRQSFPPAEQIELQPEPSESLPPEDLEEAGKKVQSLANIFDDVIQGNIKWGKNGQLLKRSLTRIEELTRSGLLFPIGEKIGWQCMLSLIQSCQELERKQAVEQNLQIICRQLGEAVIPLSTLLPGLQPPCSVDYGNAVKRLFEILALFSPGQWYNVDAIIRYSKRQGISLAPVGLVDSLNYESVVLRPFIEAVFFLLSGLVLLEGRNGVETVRLTTMGAFVFGKIDTLPQALRQQGQLTVHLDPDRLILTLSGEDQVKQLYLERFTRKLGRNHFKADISRLLDDVSSAGALQDKIQGFYEEISGEVPANWREFFEQVQAKVHPLERQEGLEIYQLKETDRELIRLFTSDSDLAGLIQRVENYQVAIYRKDLPKLKKKLKQLGYLF</sequence>
<accession>A0A2A4SQT6</accession>
<proteinExistence type="predicted"/>
<name>A0A2A4SQT6_9DELT</name>
<dbReference type="Proteomes" id="UP000218113">
    <property type="component" value="Unassembled WGS sequence"/>
</dbReference>